<organism evidence="2">
    <name type="scientific">Pseudorhabdosynochus yangjiangensis</name>
    <dbReference type="NCBI Taxonomy" id="1131907"/>
    <lineage>
        <taxon>Eukaryota</taxon>
        <taxon>Metazoa</taxon>
        <taxon>Spiralia</taxon>
        <taxon>Lophotrochozoa</taxon>
        <taxon>Platyhelminthes</taxon>
        <taxon>Monogenea</taxon>
        <taxon>Monopisthocotylea</taxon>
        <taxon>Dactylogyridea</taxon>
        <taxon>Diplectanidae</taxon>
        <taxon>Pseudorhabdosynochus</taxon>
    </lineage>
</organism>
<feature type="transmembrane region" description="Helical" evidence="1">
    <location>
        <begin position="53"/>
        <end position="74"/>
    </location>
</feature>
<reference evidence="2" key="1">
    <citation type="submission" date="2011-11" db="EMBL/GenBank/DDBJ databases">
        <title>The complete mitochondrial genome of Pseudorhabdosynochus yangjiangensis (Platyhelminthes: Monogenea).</title>
        <authorList>
            <person name="Zhang J."/>
            <person name="Wu X."/>
            <person name="Xie M."/>
            <person name="Li A."/>
        </authorList>
    </citation>
    <scope>NUCLEOTIDE SEQUENCE</scope>
</reference>
<keyword evidence="1" id="KW-0812">Transmembrane</keyword>
<accession>A0A3G0WP20</accession>
<proteinExistence type="predicted"/>
<feature type="transmembrane region" description="Helical" evidence="1">
    <location>
        <begin position="28"/>
        <end position="46"/>
    </location>
</feature>
<gene>
    <name evidence="2" type="primary">nad4L</name>
</gene>
<keyword evidence="1" id="KW-1133">Transmembrane helix</keyword>
<evidence type="ECO:0000313" key="2">
    <source>
        <dbReference type="EMBL" id="AFD18239.1"/>
    </source>
</evidence>
<keyword evidence="2" id="KW-0496">Mitochondrion</keyword>
<dbReference type="Pfam" id="PF06235">
    <property type="entry name" value="NAD4L"/>
    <property type="match status" value="1"/>
</dbReference>
<dbReference type="InterPro" id="IPR009356">
    <property type="entry name" value="NAD_DH_su4L"/>
</dbReference>
<name>A0A3G0WP20_9PLAT</name>
<dbReference type="AlphaFoldDB" id="A0A3G0WP20"/>
<geneLocation type="mitochondrion" evidence="2"/>
<evidence type="ECO:0000256" key="1">
    <source>
        <dbReference type="SAM" id="Phobius"/>
    </source>
</evidence>
<sequence length="81" mass="9187">MFLLSLFLILVCVIISFSGFSYLGILVLLENLNVIILFYVIISGIWGQYTNFIIFIVVSTIEVTLGLVILTRLWNNDSLID</sequence>
<protein>
    <submittedName>
        <fullName evidence="2">NADH dehydrogenase subunit 4L</fullName>
    </submittedName>
</protein>
<dbReference type="EMBL" id="JQ038231">
    <property type="protein sequence ID" value="AFD18239.1"/>
    <property type="molecule type" value="Genomic_DNA"/>
</dbReference>
<keyword evidence="1" id="KW-0472">Membrane</keyword>